<sequence>MSTGGPATSSTSISSAWPASSSPGHRVQGDRTCETRGAGYEYLHIAIDDHSRISFAAILPDQTSASAQLFFRMTGLYYSRFGFSCRRVLTDNGPCYRDGTFRRVLHRQHIRHRFTRPTSHVPTERQNASSRPHCESGLMPAPIRTPQLPIQP</sequence>
<dbReference type="RefSeq" id="WP_348268100.1">
    <property type="nucleotide sequence ID" value="NZ_CP121194.1"/>
</dbReference>
<feature type="compositionally biased region" description="Polar residues" evidence="1">
    <location>
        <begin position="116"/>
        <end position="130"/>
    </location>
</feature>
<feature type="region of interest" description="Disordered" evidence="1">
    <location>
        <begin position="1"/>
        <end position="30"/>
    </location>
</feature>
<protein>
    <submittedName>
        <fullName evidence="3">DDE-type integrase/transposase/recombinase</fullName>
    </submittedName>
</protein>
<dbReference type="EMBL" id="CP121194">
    <property type="protein sequence ID" value="XBH10594.1"/>
    <property type="molecule type" value="Genomic_DNA"/>
</dbReference>
<reference evidence="3" key="1">
    <citation type="submission" date="2023-03" db="EMBL/GenBank/DDBJ databases">
        <title>Edaphobacter sp.</title>
        <authorList>
            <person name="Huber K.J."/>
            <person name="Papendorf J."/>
            <person name="Pilke C."/>
            <person name="Bunk B."/>
            <person name="Sproeer C."/>
            <person name="Pester M."/>
        </authorList>
    </citation>
    <scope>NUCLEOTIDE SEQUENCE</scope>
    <source>
        <strain evidence="3">DSM 109919</strain>
        <strain evidence="4">DSM 109920</strain>
    </source>
</reference>
<dbReference type="PROSITE" id="PS50994">
    <property type="entry name" value="INTEGRASE"/>
    <property type="match status" value="1"/>
</dbReference>
<dbReference type="Gene3D" id="3.30.420.10">
    <property type="entry name" value="Ribonuclease H-like superfamily/Ribonuclease H"/>
    <property type="match status" value="1"/>
</dbReference>
<feature type="compositionally biased region" description="Low complexity" evidence="1">
    <location>
        <begin position="1"/>
        <end position="24"/>
    </location>
</feature>
<dbReference type="InterPro" id="IPR001584">
    <property type="entry name" value="Integrase_cat-core"/>
</dbReference>
<evidence type="ECO:0000256" key="1">
    <source>
        <dbReference type="SAM" id="MobiDB-lite"/>
    </source>
</evidence>
<dbReference type="EMBL" id="CP121195">
    <property type="protein sequence ID" value="XBH14022.1"/>
    <property type="molecule type" value="Genomic_DNA"/>
</dbReference>
<dbReference type="GO" id="GO:0003676">
    <property type="term" value="F:nucleic acid binding"/>
    <property type="evidence" value="ECO:0007669"/>
    <property type="project" value="InterPro"/>
</dbReference>
<dbReference type="InterPro" id="IPR036397">
    <property type="entry name" value="RNaseH_sf"/>
</dbReference>
<accession>A0AAU7D9P1</accession>
<gene>
    <name evidence="3" type="ORF">P4G45_02400</name>
    <name evidence="4" type="ORF">P8936_02370</name>
</gene>
<evidence type="ECO:0000313" key="4">
    <source>
        <dbReference type="EMBL" id="XBH14022.1"/>
    </source>
</evidence>
<organism evidence="3">
    <name type="scientific">Edaphobacter paludis</name>
    <dbReference type="NCBI Taxonomy" id="3035702"/>
    <lineage>
        <taxon>Bacteria</taxon>
        <taxon>Pseudomonadati</taxon>
        <taxon>Acidobacteriota</taxon>
        <taxon>Terriglobia</taxon>
        <taxon>Terriglobales</taxon>
        <taxon>Acidobacteriaceae</taxon>
        <taxon>Edaphobacter</taxon>
    </lineage>
</organism>
<dbReference type="AlphaFoldDB" id="A0AAU7CYM9"/>
<feature type="region of interest" description="Disordered" evidence="1">
    <location>
        <begin position="114"/>
        <end position="152"/>
    </location>
</feature>
<evidence type="ECO:0000313" key="3">
    <source>
        <dbReference type="EMBL" id="XBH10594.1"/>
    </source>
</evidence>
<dbReference type="GO" id="GO:0015074">
    <property type="term" value="P:DNA integration"/>
    <property type="evidence" value="ECO:0007669"/>
    <property type="project" value="InterPro"/>
</dbReference>
<name>A0AAU7CYM9_9BACT</name>
<feature type="domain" description="Integrase catalytic" evidence="2">
    <location>
        <begin position="19"/>
        <end position="117"/>
    </location>
</feature>
<proteinExistence type="predicted"/>
<evidence type="ECO:0000259" key="2">
    <source>
        <dbReference type="PROSITE" id="PS50994"/>
    </source>
</evidence>
<dbReference type="Pfam" id="PF00665">
    <property type="entry name" value="rve"/>
    <property type="match status" value="1"/>
</dbReference>
<dbReference type="KEGG" id="epl:P4G45_02400"/>
<dbReference type="InterPro" id="IPR012337">
    <property type="entry name" value="RNaseH-like_sf"/>
</dbReference>
<dbReference type="SUPFAM" id="SSF53098">
    <property type="entry name" value="Ribonuclease H-like"/>
    <property type="match status" value="1"/>
</dbReference>
<accession>A0AAU7CYM9</accession>